<keyword evidence="2" id="KW-1185">Reference proteome</keyword>
<proteinExistence type="predicted"/>
<accession>A0A7I7QPB4</accession>
<dbReference type="Proteomes" id="UP000467193">
    <property type="component" value="Chromosome"/>
</dbReference>
<dbReference type="Gene3D" id="3.40.50.1820">
    <property type="entry name" value="alpha/beta hydrolase"/>
    <property type="match status" value="1"/>
</dbReference>
<evidence type="ECO:0000313" key="1">
    <source>
        <dbReference type="EMBL" id="BBY27666.1"/>
    </source>
</evidence>
<name>A0A7I7QPB4_9MYCO</name>
<dbReference type="InterPro" id="IPR029058">
    <property type="entry name" value="AB_hydrolase_fold"/>
</dbReference>
<protein>
    <recommendedName>
        <fullName evidence="3">Carboxylic ester hydrolase</fullName>
    </recommendedName>
</protein>
<dbReference type="EMBL" id="AP022588">
    <property type="protein sequence ID" value="BBY27666.1"/>
    <property type="molecule type" value="Genomic_DNA"/>
</dbReference>
<dbReference type="SUPFAM" id="SSF53474">
    <property type="entry name" value="alpha/beta-Hydrolases"/>
    <property type="match status" value="1"/>
</dbReference>
<evidence type="ECO:0000313" key="2">
    <source>
        <dbReference type="Proteomes" id="UP000467193"/>
    </source>
</evidence>
<evidence type="ECO:0008006" key="3">
    <source>
        <dbReference type="Google" id="ProtNLM"/>
    </source>
</evidence>
<dbReference type="AlphaFoldDB" id="A0A7I7QPB4"/>
<gene>
    <name evidence="1" type="ORF">MSEDJ_17620</name>
</gene>
<sequence length="86" mass="9502">MESWRSSGGRVATYRFDWAPRGAPFGACHCMELPYLLGTPEAWSDAPMLGPLRRLDEALGERMRAVWTGFARDGTAALPSARLNFA</sequence>
<reference evidence="1 2" key="1">
    <citation type="journal article" date="2019" name="Emerg. Microbes Infect.">
        <title>Comprehensive subspecies identification of 175 nontuberculous mycobacteria species based on 7547 genomic profiles.</title>
        <authorList>
            <person name="Matsumoto Y."/>
            <person name="Kinjo T."/>
            <person name="Motooka D."/>
            <person name="Nabeya D."/>
            <person name="Jung N."/>
            <person name="Uechi K."/>
            <person name="Horii T."/>
            <person name="Iida T."/>
            <person name="Fujita J."/>
            <person name="Nakamura S."/>
        </authorList>
    </citation>
    <scope>NUCLEOTIDE SEQUENCE [LARGE SCALE GENOMIC DNA]</scope>
    <source>
        <strain evidence="1 2">JCM 17899</strain>
    </source>
</reference>
<organism evidence="1 2">
    <name type="scientific">Mycolicibacterium sediminis</name>
    <dbReference type="NCBI Taxonomy" id="1286180"/>
    <lineage>
        <taxon>Bacteria</taxon>
        <taxon>Bacillati</taxon>
        <taxon>Actinomycetota</taxon>
        <taxon>Actinomycetes</taxon>
        <taxon>Mycobacteriales</taxon>
        <taxon>Mycobacteriaceae</taxon>
        <taxon>Mycolicibacterium</taxon>
    </lineage>
</organism>
<dbReference type="RefSeq" id="WP_308206597.1">
    <property type="nucleotide sequence ID" value="NZ_AP022588.1"/>
</dbReference>
<dbReference type="KEGG" id="msei:MSEDJ_17620"/>